<sequence>MNSALQRFFWGYLFIFSRIHIGIDLLMDPVGYLLIYSGCKKMAVAYPQSKKPMAVALVGMVVSIPSVFVNLSEPTLAYSWSVYSIGLFIIKVVAAYYLFLLLMEIVNTLSEPALIHRTRNTFKYLIGFHLTAFALMSFYVNTSGDGWIVLNIIATIGVLLMDILFLFLLRAIRKVAPDSVRIDVTI</sequence>
<feature type="transmembrane region" description="Helical" evidence="1">
    <location>
        <begin position="122"/>
        <end position="140"/>
    </location>
</feature>
<name>A0ABR8UBN5_9BACL</name>
<feature type="transmembrane region" description="Helical" evidence="1">
    <location>
        <begin position="146"/>
        <end position="169"/>
    </location>
</feature>
<proteinExistence type="predicted"/>
<keyword evidence="1" id="KW-0812">Transmembrane</keyword>
<comment type="caution">
    <text evidence="2">The sequence shown here is derived from an EMBL/GenBank/DDBJ whole genome shotgun (WGS) entry which is preliminary data.</text>
</comment>
<dbReference type="EMBL" id="JACSQN010000011">
    <property type="protein sequence ID" value="MBD7985442.1"/>
    <property type="molecule type" value="Genomic_DNA"/>
</dbReference>
<feature type="transmembrane region" description="Helical" evidence="1">
    <location>
        <begin position="12"/>
        <end position="34"/>
    </location>
</feature>
<accession>A0ABR8UBN5</accession>
<feature type="transmembrane region" description="Helical" evidence="1">
    <location>
        <begin position="77"/>
        <end position="102"/>
    </location>
</feature>
<reference evidence="2 3" key="1">
    <citation type="submission" date="2020-08" db="EMBL/GenBank/DDBJ databases">
        <title>A Genomic Blueprint of the Chicken Gut Microbiome.</title>
        <authorList>
            <person name="Gilroy R."/>
            <person name="Ravi A."/>
            <person name="Getino M."/>
            <person name="Pursley I."/>
            <person name="Horton D.L."/>
            <person name="Alikhan N.-F."/>
            <person name="Baker D."/>
            <person name="Gharbi K."/>
            <person name="Hall N."/>
            <person name="Watson M."/>
            <person name="Adriaenssens E.M."/>
            <person name="Foster-Nyarko E."/>
            <person name="Jarju S."/>
            <person name="Secka A."/>
            <person name="Antonio M."/>
            <person name="Oren A."/>
            <person name="Chaudhuri R."/>
            <person name="La Ragione R.M."/>
            <person name="Hildebrand F."/>
            <person name="Pallen M.J."/>
        </authorList>
    </citation>
    <scope>NUCLEOTIDE SEQUENCE [LARGE SCALE GENOMIC DNA]</scope>
    <source>
        <strain evidence="2 3">Sa2YVA2</strain>
    </source>
</reference>
<dbReference type="RefSeq" id="WP_191695267.1">
    <property type="nucleotide sequence ID" value="NZ_JACSQN010000011.1"/>
</dbReference>
<evidence type="ECO:0000256" key="1">
    <source>
        <dbReference type="SAM" id="Phobius"/>
    </source>
</evidence>
<feature type="transmembrane region" description="Helical" evidence="1">
    <location>
        <begin position="54"/>
        <end position="71"/>
    </location>
</feature>
<organism evidence="2 3">
    <name type="scientific">Sporosarcina quadrami</name>
    <dbReference type="NCBI Taxonomy" id="2762234"/>
    <lineage>
        <taxon>Bacteria</taxon>
        <taxon>Bacillati</taxon>
        <taxon>Bacillota</taxon>
        <taxon>Bacilli</taxon>
        <taxon>Bacillales</taxon>
        <taxon>Caryophanaceae</taxon>
        <taxon>Sporosarcina</taxon>
    </lineage>
</organism>
<keyword evidence="1" id="KW-0472">Membrane</keyword>
<protein>
    <recommendedName>
        <fullName evidence="4">DUF2975 domain-containing protein</fullName>
    </recommendedName>
</protein>
<gene>
    <name evidence="2" type="ORF">H9649_12650</name>
</gene>
<evidence type="ECO:0008006" key="4">
    <source>
        <dbReference type="Google" id="ProtNLM"/>
    </source>
</evidence>
<evidence type="ECO:0000313" key="2">
    <source>
        <dbReference type="EMBL" id="MBD7985442.1"/>
    </source>
</evidence>
<evidence type="ECO:0000313" key="3">
    <source>
        <dbReference type="Proteomes" id="UP000626786"/>
    </source>
</evidence>
<keyword evidence="3" id="KW-1185">Reference proteome</keyword>
<dbReference type="Proteomes" id="UP000626786">
    <property type="component" value="Unassembled WGS sequence"/>
</dbReference>
<keyword evidence="1" id="KW-1133">Transmembrane helix</keyword>